<organism evidence="5 6">
    <name type="scientific">Brevibacterium paucivorans</name>
    <dbReference type="NCBI Taxonomy" id="170994"/>
    <lineage>
        <taxon>Bacteria</taxon>
        <taxon>Bacillati</taxon>
        <taxon>Actinomycetota</taxon>
        <taxon>Actinomycetes</taxon>
        <taxon>Micrococcales</taxon>
        <taxon>Brevibacteriaceae</taxon>
        <taxon>Brevibacterium</taxon>
    </lineage>
</organism>
<comment type="caution">
    <text evidence="5">The sequence shown here is derived from an EMBL/GenBank/DDBJ whole genome shotgun (WGS) entry which is preliminary data.</text>
</comment>
<sequence length="592" mass="67385">MNKVHRRTYGWVQNPSNFENLKLVVQIFDSSTAHYKALRDDLVCRLIPFIDLRNQLHDKLLNCTETFTYKELVGTSKDKNNETPKRRSDAVADGLIQVTILPQNHKTTGKEWTDNWTSDGYLRWALSLGLVTHNRATDTCSLTETGREFAQSEKSPEEDQTLIDSLLAYPPAIRILQLLDESRKPVNKFYLGSNLGFKGERGFTSYEDATMRDWLKLSTSKEEQTKIRSDIEGTADKYARGIASWLEKLGFVVSHSTTIQTSLGVCAGFREFSITAKGRHALRRSKGSSKNRRIPKYVNWEFLAIDGNTDEEKQRKDYVRTRRAHIIEILSTTKSFKNLMTRLKSLGFHDSETVVRADIEGLQGIGISVITSGNSVTLKDTIKGLDIPPLGVTPERQRTIHDKRKEKIMERTSLPLKFYELYDIAFDPKRSRDFEILTVELFKLATNTNARVLGGSLRPDGIVYQQADGQSPGIIIDTKAYADGYSKIKSQEDEMVRYIEDNQFRDPKRNPTKWWESFPKTISPKNTTFLWVSSTFTGAFDEQLKSTYHRTNANGGAVAVDQLLIGVDKVCRGELTSEELFDSLKRNQIATF</sequence>
<evidence type="ECO:0008006" key="7">
    <source>
        <dbReference type="Google" id="ProtNLM"/>
    </source>
</evidence>
<feature type="domain" description="FokI cleavage" evidence="3">
    <location>
        <begin position="420"/>
        <end position="588"/>
    </location>
</feature>
<dbReference type="Gene3D" id="3.90.241.10">
    <property type="entry name" value="Foki Restriction Endonuclease, Chain A, domain 1"/>
    <property type="match status" value="1"/>
</dbReference>
<dbReference type="Gene3D" id="1.10.10.10">
    <property type="entry name" value="Winged helix-like DNA-binding domain superfamily/Winged helix DNA-binding domain"/>
    <property type="match status" value="1"/>
</dbReference>
<evidence type="ECO:0000313" key="5">
    <source>
        <dbReference type="EMBL" id="MBM7817405.1"/>
    </source>
</evidence>
<dbReference type="InterPro" id="IPR036388">
    <property type="entry name" value="WH-like_DNA-bd_sf"/>
</dbReference>
<dbReference type="InterPro" id="IPR036390">
    <property type="entry name" value="WH_DNA-bd_sf"/>
</dbReference>
<dbReference type="CDD" id="cd22327">
    <property type="entry name" value="FokI_nuclease-like"/>
    <property type="match status" value="1"/>
</dbReference>
<dbReference type="Proteomes" id="UP000809290">
    <property type="component" value="Unassembled WGS sequence"/>
</dbReference>
<dbReference type="Pfam" id="PF16902">
    <property type="entry name" value="FokI_D3"/>
    <property type="match status" value="1"/>
</dbReference>
<dbReference type="Pfam" id="PF02980">
    <property type="entry name" value="FokI_dom_2"/>
    <property type="match status" value="1"/>
</dbReference>
<dbReference type="InterPro" id="IPR004234">
    <property type="entry name" value="FokI_D1"/>
</dbReference>
<proteinExistence type="predicted"/>
<evidence type="ECO:0000259" key="3">
    <source>
        <dbReference type="Pfam" id="PF09254"/>
    </source>
</evidence>
<dbReference type="Gene3D" id="3.40.91.30">
    <property type="match status" value="1"/>
</dbReference>
<dbReference type="SUPFAM" id="SSF52980">
    <property type="entry name" value="Restriction endonuclease-like"/>
    <property type="match status" value="1"/>
</dbReference>
<feature type="domain" description="FokI D3" evidence="4">
    <location>
        <begin position="314"/>
        <end position="373"/>
    </location>
</feature>
<dbReference type="InterPro" id="IPR015334">
    <property type="entry name" value="FokI_cleavage_dom"/>
</dbReference>
<dbReference type="EMBL" id="JAFBCP010000001">
    <property type="protein sequence ID" value="MBM7817405.1"/>
    <property type="molecule type" value="Genomic_DNA"/>
</dbReference>
<dbReference type="Pfam" id="PF02981">
    <property type="entry name" value="FokI_D1"/>
    <property type="match status" value="1"/>
</dbReference>
<feature type="domain" description="FokI recognition" evidence="1">
    <location>
        <begin position="164"/>
        <end position="260"/>
    </location>
</feature>
<dbReference type="InterPro" id="IPR004233">
    <property type="entry name" value="FokI_D2"/>
</dbReference>
<dbReference type="Pfam" id="PF09254">
    <property type="entry name" value="FokI_cleav_dom"/>
    <property type="match status" value="1"/>
</dbReference>
<keyword evidence="6" id="KW-1185">Reference proteome</keyword>
<evidence type="ECO:0000313" key="6">
    <source>
        <dbReference type="Proteomes" id="UP000809290"/>
    </source>
</evidence>
<evidence type="ECO:0000259" key="4">
    <source>
        <dbReference type="Pfam" id="PF16902"/>
    </source>
</evidence>
<dbReference type="SUPFAM" id="SSF46785">
    <property type="entry name" value="Winged helix' DNA-binding domain"/>
    <property type="match status" value="3"/>
</dbReference>
<dbReference type="RefSeq" id="WP_204515928.1">
    <property type="nucleotide sequence ID" value="NZ_JAFBCP010000001.1"/>
</dbReference>
<evidence type="ECO:0000259" key="1">
    <source>
        <dbReference type="Pfam" id="PF02980"/>
    </source>
</evidence>
<feature type="domain" description="FokI recognition" evidence="2">
    <location>
        <begin position="7"/>
        <end position="152"/>
    </location>
</feature>
<dbReference type="CDD" id="cd00941">
    <property type="entry name" value="FokI_N"/>
    <property type="match status" value="1"/>
</dbReference>
<accession>A0ABS2SNT4</accession>
<name>A0ABS2SNT4_9MICO</name>
<dbReference type="InterPro" id="IPR031655">
    <property type="entry name" value="FokI_D3"/>
</dbReference>
<protein>
    <recommendedName>
        <fullName evidence="7">Restriction endonuclease</fullName>
    </recommendedName>
</protein>
<reference evidence="5 6" key="1">
    <citation type="submission" date="2021-01" db="EMBL/GenBank/DDBJ databases">
        <title>Sequencing the genomes of 1000 actinobacteria strains.</title>
        <authorList>
            <person name="Klenk H.-P."/>
        </authorList>
    </citation>
    <scope>NUCLEOTIDE SEQUENCE [LARGE SCALE GENOMIC DNA]</scope>
    <source>
        <strain evidence="5 6">DSM 13657</strain>
    </source>
</reference>
<gene>
    <name evidence="5" type="ORF">JOE56_002099</name>
</gene>
<dbReference type="InterPro" id="IPR011335">
    <property type="entry name" value="Restrct_endonuc-II-like"/>
</dbReference>
<dbReference type="InterPro" id="IPR044945">
    <property type="entry name" value="FokI_dom_1_2"/>
</dbReference>
<evidence type="ECO:0000259" key="2">
    <source>
        <dbReference type="Pfam" id="PF02981"/>
    </source>
</evidence>